<dbReference type="AlphaFoldDB" id="A0A7X5R042"/>
<keyword evidence="2" id="KW-0288">FMN</keyword>
<evidence type="ECO:0000259" key="4">
    <source>
        <dbReference type="Pfam" id="PF03358"/>
    </source>
</evidence>
<evidence type="ECO:0000256" key="3">
    <source>
        <dbReference type="ARBA" id="ARBA00023002"/>
    </source>
</evidence>
<dbReference type="Proteomes" id="UP000541033">
    <property type="component" value="Unassembled WGS sequence"/>
</dbReference>
<dbReference type="EMBL" id="JAAMOX010000001">
    <property type="protein sequence ID" value="NIH53178.1"/>
    <property type="molecule type" value="Genomic_DNA"/>
</dbReference>
<dbReference type="EC" id="1.5.1.38" evidence="5"/>
<dbReference type="InterPro" id="IPR005025">
    <property type="entry name" value="FMN_Rdtase-like_dom"/>
</dbReference>
<gene>
    <name evidence="5" type="ORF">FHX76_001046</name>
</gene>
<evidence type="ECO:0000256" key="1">
    <source>
        <dbReference type="ARBA" id="ARBA00022630"/>
    </source>
</evidence>
<evidence type="ECO:0000313" key="5">
    <source>
        <dbReference type="EMBL" id="NIH53178.1"/>
    </source>
</evidence>
<name>A0A7X5R042_9MICO</name>
<evidence type="ECO:0000256" key="2">
    <source>
        <dbReference type="ARBA" id="ARBA00022643"/>
    </source>
</evidence>
<feature type="domain" description="NADPH-dependent FMN reductase-like" evidence="4">
    <location>
        <begin position="3"/>
        <end position="150"/>
    </location>
</feature>
<dbReference type="PANTHER" id="PTHR43408:SF2">
    <property type="entry name" value="FMN REDUCTASE (NADPH)"/>
    <property type="match status" value="1"/>
</dbReference>
<dbReference type="InterPro" id="IPR023932">
    <property type="entry name" value="CE1759_FMN_reduct"/>
</dbReference>
<keyword evidence="1" id="KW-0285">Flavoprotein</keyword>
<dbReference type="NCBIfam" id="TIGR04037">
    <property type="entry name" value="LLM_duo_CE1759"/>
    <property type="match status" value="1"/>
</dbReference>
<dbReference type="InterPro" id="IPR029039">
    <property type="entry name" value="Flavoprotein-like_sf"/>
</dbReference>
<dbReference type="InterPro" id="IPR051814">
    <property type="entry name" value="NAD(P)H-dep_FMN_reductase"/>
</dbReference>
<organism evidence="5 6">
    <name type="scientific">Lysinibacter cavernae</name>
    <dbReference type="NCBI Taxonomy" id="1640652"/>
    <lineage>
        <taxon>Bacteria</taxon>
        <taxon>Bacillati</taxon>
        <taxon>Actinomycetota</taxon>
        <taxon>Actinomycetes</taxon>
        <taxon>Micrococcales</taxon>
        <taxon>Microbacteriaceae</taxon>
        <taxon>Lysinibacter</taxon>
    </lineage>
</organism>
<dbReference type="RefSeq" id="WP_167148577.1">
    <property type="nucleotide sequence ID" value="NZ_JAAMOX010000001.1"/>
</dbReference>
<comment type="caution">
    <text evidence="5">The sequence shown here is derived from an EMBL/GenBank/DDBJ whole genome shotgun (WGS) entry which is preliminary data.</text>
</comment>
<dbReference type="Gene3D" id="3.40.50.360">
    <property type="match status" value="1"/>
</dbReference>
<dbReference type="GO" id="GO:0052873">
    <property type="term" value="F:FMN reductase (NADPH) activity"/>
    <property type="evidence" value="ECO:0007669"/>
    <property type="project" value="UniProtKB-EC"/>
</dbReference>
<sequence>MTSITIISAGVGTPSTTTMLAQQVEGQLRDQGGTAVTVRIVELRTLATDITNAIVTGFTSAPLQDALDAVASADALVAATPIYKGSYSGLFKSFIDIVDSDAAVGKPVLLTATGGTARHSLALDVEVRALFGYMRALVVPTVIFFAPEDWASDRAGALSDRVARGVSELLALTYGAGLSSRKPREAGRAQDIAVAGASADEQVIEFDTELMRLATGGSALSTPVQVSTGA</sequence>
<reference evidence="5 6" key="1">
    <citation type="submission" date="2020-02" db="EMBL/GenBank/DDBJ databases">
        <title>Sequencing the genomes of 1000 actinobacteria strains.</title>
        <authorList>
            <person name="Klenk H.-P."/>
        </authorList>
    </citation>
    <scope>NUCLEOTIDE SEQUENCE [LARGE SCALE GENOMIC DNA]</scope>
    <source>
        <strain evidence="5 6">DSM 27960</strain>
    </source>
</reference>
<protein>
    <submittedName>
        <fullName evidence="5">FMN reductase</fullName>
        <ecNumber evidence="5">1.5.1.38</ecNumber>
    </submittedName>
</protein>
<evidence type="ECO:0000313" key="6">
    <source>
        <dbReference type="Proteomes" id="UP000541033"/>
    </source>
</evidence>
<keyword evidence="3 5" id="KW-0560">Oxidoreductase</keyword>
<proteinExistence type="predicted"/>
<dbReference type="PANTHER" id="PTHR43408">
    <property type="entry name" value="FMN REDUCTASE (NADPH)"/>
    <property type="match status" value="1"/>
</dbReference>
<keyword evidence="6" id="KW-1185">Reference proteome</keyword>
<dbReference type="Pfam" id="PF03358">
    <property type="entry name" value="FMN_red"/>
    <property type="match status" value="1"/>
</dbReference>
<accession>A0A7X5R042</accession>
<dbReference type="SUPFAM" id="SSF52218">
    <property type="entry name" value="Flavoproteins"/>
    <property type="match status" value="1"/>
</dbReference>